<protein>
    <recommendedName>
        <fullName evidence="9">Beta-ketoacyl-[acyl-carrier-protein] synthase III</fullName>
        <shortName evidence="9">Beta-ketoacyl-ACP synthase III</shortName>
        <shortName evidence="9">KAS III</shortName>
        <ecNumber evidence="9">2.3.1.180</ecNumber>
    </recommendedName>
    <alternativeName>
        <fullName evidence="9">3-oxoacyl-[acyl-carrier-protein] synthase 3</fullName>
    </alternativeName>
    <alternativeName>
        <fullName evidence="9">3-oxoacyl-[acyl-carrier-protein] synthase III</fullName>
    </alternativeName>
</protein>
<dbReference type="Pfam" id="PF08545">
    <property type="entry name" value="ACP_syn_III"/>
    <property type="match status" value="1"/>
</dbReference>
<feature type="region of interest" description="ACP-binding" evidence="9">
    <location>
        <begin position="257"/>
        <end position="261"/>
    </location>
</feature>
<accession>A0ABM9FWQ0</accession>
<keyword evidence="4 9" id="KW-0808">Transferase</keyword>
<comment type="caution">
    <text evidence="12">The sequence shown here is derived from an EMBL/GenBank/DDBJ whole genome shotgun (WGS) entry which is preliminary data.</text>
</comment>
<dbReference type="InterPro" id="IPR013747">
    <property type="entry name" value="ACP_syn_III_C"/>
</dbReference>
<feature type="active site" evidence="9">
    <location>
        <position position="119"/>
    </location>
</feature>
<dbReference type="Pfam" id="PF08541">
    <property type="entry name" value="ACP_syn_III_C"/>
    <property type="match status" value="1"/>
</dbReference>
<dbReference type="PANTHER" id="PTHR34069:SF2">
    <property type="entry name" value="BETA-KETOACYL-[ACYL-CARRIER-PROTEIN] SYNTHASE III"/>
    <property type="match status" value="1"/>
</dbReference>
<gene>
    <name evidence="9" type="primary">fabH</name>
    <name evidence="12" type="ORF">WJ0W_000520</name>
</gene>
<comment type="subunit">
    <text evidence="9">Homodimer.</text>
</comment>
<keyword evidence="3 9" id="KW-0444">Lipid biosynthesis</keyword>
<keyword evidence="2 9" id="KW-0963">Cytoplasm</keyword>
<dbReference type="CDD" id="cd00830">
    <property type="entry name" value="KAS_III"/>
    <property type="match status" value="1"/>
</dbReference>
<keyword evidence="13" id="KW-1185">Reference proteome</keyword>
<comment type="catalytic activity">
    <reaction evidence="9">
        <text>malonyl-[ACP] + acetyl-CoA + H(+) = 3-oxobutanoyl-[ACP] + CO2 + CoA</text>
        <dbReference type="Rhea" id="RHEA:12080"/>
        <dbReference type="Rhea" id="RHEA-COMP:9623"/>
        <dbReference type="Rhea" id="RHEA-COMP:9625"/>
        <dbReference type="ChEBI" id="CHEBI:15378"/>
        <dbReference type="ChEBI" id="CHEBI:16526"/>
        <dbReference type="ChEBI" id="CHEBI:57287"/>
        <dbReference type="ChEBI" id="CHEBI:57288"/>
        <dbReference type="ChEBI" id="CHEBI:78449"/>
        <dbReference type="ChEBI" id="CHEBI:78450"/>
        <dbReference type="EC" id="2.3.1.180"/>
    </reaction>
</comment>
<dbReference type="Gene3D" id="3.40.47.10">
    <property type="match status" value="1"/>
</dbReference>
<feature type="domain" description="Beta-ketoacyl-[acyl-carrier-protein] synthase III N-terminal" evidence="11">
    <location>
        <begin position="113"/>
        <end position="185"/>
    </location>
</feature>
<feature type="active site" evidence="9">
    <location>
        <position position="256"/>
    </location>
</feature>
<feature type="active site" evidence="9">
    <location>
        <position position="286"/>
    </location>
</feature>
<dbReference type="Proteomes" id="UP001154322">
    <property type="component" value="Unassembled WGS sequence"/>
</dbReference>
<keyword evidence="5 9" id="KW-0276">Fatty acid metabolism</keyword>
<comment type="domain">
    <text evidence="9">The last Arg residue of the ACP-binding site is essential for the weak association between ACP/AcpP and FabH.</text>
</comment>
<evidence type="ECO:0000256" key="2">
    <source>
        <dbReference type="ARBA" id="ARBA00022490"/>
    </source>
</evidence>
<comment type="similarity">
    <text evidence="1 9">Belongs to the thiolase-like superfamily. FabH family.</text>
</comment>
<dbReference type="EC" id="2.3.1.180" evidence="9"/>
<comment type="subcellular location">
    <subcellularLocation>
        <location evidence="9">Cytoplasm</location>
    </subcellularLocation>
</comment>
<evidence type="ECO:0000313" key="12">
    <source>
        <dbReference type="EMBL" id="CAH8243294.1"/>
    </source>
</evidence>
<dbReference type="InterPro" id="IPR004655">
    <property type="entry name" value="FabH"/>
</dbReference>
<organism evidence="12 13">
    <name type="scientific">Paenibacillus melissococcoides</name>
    <dbReference type="NCBI Taxonomy" id="2912268"/>
    <lineage>
        <taxon>Bacteria</taxon>
        <taxon>Bacillati</taxon>
        <taxon>Bacillota</taxon>
        <taxon>Bacilli</taxon>
        <taxon>Bacillales</taxon>
        <taxon>Paenibacillaceae</taxon>
        <taxon>Paenibacillus</taxon>
    </lineage>
</organism>
<evidence type="ECO:0000256" key="6">
    <source>
        <dbReference type="ARBA" id="ARBA00023098"/>
    </source>
</evidence>
<evidence type="ECO:0000256" key="8">
    <source>
        <dbReference type="ARBA" id="ARBA00023315"/>
    </source>
</evidence>
<keyword evidence="9" id="KW-0511">Multifunctional enzyme</keyword>
<dbReference type="HAMAP" id="MF_01815">
    <property type="entry name" value="FabH"/>
    <property type="match status" value="1"/>
</dbReference>
<dbReference type="NCBIfam" id="TIGR00747">
    <property type="entry name" value="fabH"/>
    <property type="match status" value="1"/>
</dbReference>
<keyword evidence="6 9" id="KW-0443">Lipid metabolism</keyword>
<comment type="pathway">
    <text evidence="9">Lipid metabolism; fatty acid biosynthesis.</text>
</comment>
<evidence type="ECO:0000259" key="11">
    <source>
        <dbReference type="Pfam" id="PF08545"/>
    </source>
</evidence>
<dbReference type="PANTHER" id="PTHR34069">
    <property type="entry name" value="3-OXOACYL-[ACYL-CARRIER-PROTEIN] SYNTHASE 3"/>
    <property type="match status" value="1"/>
</dbReference>
<dbReference type="InterPro" id="IPR016039">
    <property type="entry name" value="Thiolase-like"/>
</dbReference>
<dbReference type="InterPro" id="IPR013751">
    <property type="entry name" value="ACP_syn_III_N"/>
</dbReference>
<comment type="function">
    <text evidence="9">Catalyzes the condensation reaction of fatty acid synthesis by the addition to an acyl acceptor of two carbons from malonyl-ACP. Catalyzes the first condensation reaction which initiates fatty acid synthesis and may therefore play a role in governing the total rate of fatty acid production. Possesses both acetoacetyl-ACP synthase and acetyl transacylase activities. Its substrate specificity determines the biosynthesis of branched-chain and/or straight-chain of fatty acids.</text>
</comment>
<proteinExistence type="inferred from homology"/>
<evidence type="ECO:0000256" key="3">
    <source>
        <dbReference type="ARBA" id="ARBA00022516"/>
    </source>
</evidence>
<dbReference type="RefSeq" id="WP_213426185.1">
    <property type="nucleotide sequence ID" value="NZ_AP031286.1"/>
</dbReference>
<reference evidence="12" key="1">
    <citation type="submission" date="2022-06" db="EMBL/GenBank/DDBJ databases">
        <authorList>
            <person name="Dietemann V."/>
            <person name="Ory F."/>
            <person name="Dainat B."/>
            <person name="Oberhansli S."/>
        </authorList>
    </citation>
    <scope>NUCLEOTIDE SEQUENCE</scope>
    <source>
        <strain evidence="12">Ena-SAMPLE-TAB-26-04-2022-14:26:32:270-5432</strain>
    </source>
</reference>
<keyword evidence="8 9" id="KW-0012">Acyltransferase</keyword>
<evidence type="ECO:0000256" key="5">
    <source>
        <dbReference type="ARBA" id="ARBA00022832"/>
    </source>
</evidence>
<evidence type="ECO:0000259" key="10">
    <source>
        <dbReference type="Pfam" id="PF08541"/>
    </source>
</evidence>
<sequence>MPIKRLHTKARITAFGSFVPERRLTNDDLAGMVDTNDEWIVTRTGMKERRIADSDTYASDLAVKAAHDLAERHGIDLRQVDAVLVATSTPDAFFPNTAALVQARLGLDDALALDISNACAGFVSGLQLGLSLIEAGLNQRVLVIGTEVLSKTVDYADRSTCILFGDGAGAMLLEADDRRDSFVASLSDTTGDTEAVLYRRATADRIGEVELRGDGKLVQNGRVLYKWALQQIPAGIGKILSLLQWNADAVDWFIPHSANLRMIEAISERSGIPMERTLTSVAYYGNTSAASIPLSISLALAEGKLKPGDMTLLYGFGGGFSQAALLLRWPELQ</sequence>
<dbReference type="SUPFAM" id="SSF53901">
    <property type="entry name" value="Thiolase-like"/>
    <property type="match status" value="1"/>
</dbReference>
<evidence type="ECO:0000313" key="13">
    <source>
        <dbReference type="Proteomes" id="UP001154322"/>
    </source>
</evidence>
<dbReference type="NCBIfam" id="NF006829">
    <property type="entry name" value="PRK09352.1"/>
    <property type="match status" value="1"/>
</dbReference>
<evidence type="ECO:0000256" key="4">
    <source>
        <dbReference type="ARBA" id="ARBA00022679"/>
    </source>
</evidence>
<keyword evidence="7 9" id="KW-0275">Fatty acid biosynthesis</keyword>
<name>A0ABM9FWQ0_9BACL</name>
<dbReference type="EMBL" id="CALYLO010000001">
    <property type="protein sequence ID" value="CAH8243294.1"/>
    <property type="molecule type" value="Genomic_DNA"/>
</dbReference>
<evidence type="ECO:0000256" key="1">
    <source>
        <dbReference type="ARBA" id="ARBA00008642"/>
    </source>
</evidence>
<evidence type="ECO:0000256" key="7">
    <source>
        <dbReference type="ARBA" id="ARBA00023160"/>
    </source>
</evidence>
<evidence type="ECO:0000256" key="9">
    <source>
        <dbReference type="HAMAP-Rule" id="MF_01815"/>
    </source>
</evidence>
<feature type="domain" description="Beta-ketoacyl-[acyl-carrier-protein] synthase III C-terminal" evidence="10">
    <location>
        <begin position="244"/>
        <end position="329"/>
    </location>
</feature>